<evidence type="ECO:0000313" key="2">
    <source>
        <dbReference type="EMBL" id="MDH5919654.1"/>
    </source>
</evidence>
<gene>
    <name evidence="3" type="ORF">ACED33_16180</name>
    <name evidence="2" type="ORF">L8R85_01315</name>
</gene>
<protein>
    <submittedName>
        <fullName evidence="2">Muconolactone Delta-isomerase family protein</fullName>
    </submittedName>
</protein>
<feature type="domain" description="Muconolactone isomerase" evidence="1">
    <location>
        <begin position="2"/>
        <end position="86"/>
    </location>
</feature>
<evidence type="ECO:0000313" key="4">
    <source>
        <dbReference type="Proteomes" id="UP001159663"/>
    </source>
</evidence>
<evidence type="ECO:0000313" key="5">
    <source>
        <dbReference type="Proteomes" id="UP001569200"/>
    </source>
</evidence>
<evidence type="ECO:0000259" key="1">
    <source>
        <dbReference type="Pfam" id="PF02426"/>
    </source>
</evidence>
<dbReference type="EMBL" id="JBGOOW010000020">
    <property type="protein sequence ID" value="MEZ8182224.1"/>
    <property type="molecule type" value="Genomic_DNA"/>
</dbReference>
<dbReference type="AlphaFoldDB" id="A0AA43FTA2"/>
<dbReference type="Proteomes" id="UP001569200">
    <property type="component" value="Unassembled WGS sequence"/>
</dbReference>
<evidence type="ECO:0000313" key="3">
    <source>
        <dbReference type="EMBL" id="MEZ8182224.1"/>
    </source>
</evidence>
<dbReference type="EMBL" id="JAKMYX010000003">
    <property type="protein sequence ID" value="MDH5919654.1"/>
    <property type="molecule type" value="Genomic_DNA"/>
</dbReference>
<comment type="caution">
    <text evidence="2">The sequence shown here is derived from an EMBL/GenBank/DDBJ whole genome shotgun (WGS) entry which is preliminary data.</text>
</comment>
<dbReference type="Pfam" id="PF02426">
    <property type="entry name" value="MIase"/>
    <property type="match status" value="1"/>
</dbReference>
<dbReference type="InterPro" id="IPR011008">
    <property type="entry name" value="Dimeric_a/b-barrel"/>
</dbReference>
<keyword evidence="5" id="KW-1185">Reference proteome</keyword>
<reference evidence="2" key="1">
    <citation type="submission" date="2022-01" db="EMBL/GenBank/DDBJ databases">
        <title>Vibrio aestuarianus Clade A and Clade B isolates are associated with Pacific oyster (Crassostrea gigas) disease outbreaks across Ireland.</title>
        <authorList>
            <person name="Coyle N."/>
            <person name="O'Toole C."/>
            <person name="Thomas J.C.L."/>
            <person name="Ryder D."/>
            <person name="Cheslett D."/>
            <person name="Feist S."/>
            <person name="Bean T."/>
            <person name="Joseph A."/>
            <person name="Waina A."/>
            <person name="Feil E."/>
            <person name="Verner-Jeffreys D.W."/>
        </authorList>
    </citation>
    <scope>NUCLEOTIDE SEQUENCE</scope>
    <source>
        <strain evidence="2">S/17/14 A</strain>
    </source>
</reference>
<name>A0AA43FTA2_VIBSP</name>
<dbReference type="RefSeq" id="WP_102442349.1">
    <property type="nucleotide sequence ID" value="NZ_JAKMYX010000003.1"/>
</dbReference>
<dbReference type="SUPFAM" id="SSF54909">
    <property type="entry name" value="Dimeric alpha+beta barrel"/>
    <property type="match status" value="1"/>
</dbReference>
<accession>A0AA43FTA2</accession>
<dbReference type="Proteomes" id="UP001159663">
    <property type="component" value="Unassembled WGS sequence"/>
</dbReference>
<reference evidence="3 5" key="2">
    <citation type="submission" date="2024-06" db="EMBL/GenBank/DDBJ databases">
        <authorList>
            <person name="Steensen K."/>
            <person name="Seneca J."/>
            <person name="Bartlau N."/>
            <person name="Yu A.X."/>
            <person name="Polz M.F."/>
        </authorList>
    </citation>
    <scope>NUCLEOTIDE SEQUENCE [LARGE SCALE GENOMIC DNA]</scope>
    <source>
        <strain evidence="3 5">1F145</strain>
    </source>
</reference>
<dbReference type="InterPro" id="IPR026029">
    <property type="entry name" value="MLI_dom"/>
</dbReference>
<proteinExistence type="predicted"/>
<sequence length="99" mass="11760">MYFVKVRVEHAGLTEKELWDLWEKEAEAALKAKSAGKIKFLYKITGQRGVIMVVDMEHHEIEQTVHGDMPMRNIMVLEEVIPVRDYEEFAEDVKRRWKK</sequence>
<organism evidence="2 4">
    <name type="scientific">Vibrio splendidus</name>
    <dbReference type="NCBI Taxonomy" id="29497"/>
    <lineage>
        <taxon>Bacteria</taxon>
        <taxon>Pseudomonadati</taxon>
        <taxon>Pseudomonadota</taxon>
        <taxon>Gammaproteobacteria</taxon>
        <taxon>Vibrionales</taxon>
        <taxon>Vibrionaceae</taxon>
        <taxon>Vibrio</taxon>
    </lineage>
</organism>
<dbReference type="Gene3D" id="3.30.70.1060">
    <property type="entry name" value="Dimeric alpha+beta barrel"/>
    <property type="match status" value="1"/>
</dbReference>